<evidence type="ECO:0000313" key="10">
    <source>
        <dbReference type="Proteomes" id="UP000192418"/>
    </source>
</evidence>
<feature type="transmembrane region" description="Helical" evidence="7">
    <location>
        <begin position="307"/>
        <end position="325"/>
    </location>
</feature>
<dbReference type="PANTHER" id="PTHR43731">
    <property type="entry name" value="RHOMBOID PROTEASE"/>
    <property type="match status" value="1"/>
</dbReference>
<reference evidence="9 10" key="1">
    <citation type="submission" date="2017-04" db="EMBL/GenBank/DDBJ databases">
        <authorList>
            <person name="Afonso C.L."/>
            <person name="Miller P.J."/>
            <person name="Scott M.A."/>
            <person name="Spackman E."/>
            <person name="Goraichik I."/>
            <person name="Dimitrov K.M."/>
            <person name="Suarez D.L."/>
            <person name="Swayne D.E."/>
        </authorList>
    </citation>
    <scope>NUCLEOTIDE SEQUENCE [LARGE SCALE GENOMIC DNA]</scope>
    <source>
        <strain evidence="9 10">DSM 3385</strain>
    </source>
</reference>
<dbReference type="GO" id="GO:0004252">
    <property type="term" value="F:serine-type endopeptidase activity"/>
    <property type="evidence" value="ECO:0007669"/>
    <property type="project" value="InterPro"/>
</dbReference>
<dbReference type="SUPFAM" id="SSF144091">
    <property type="entry name" value="Rhomboid-like"/>
    <property type="match status" value="1"/>
</dbReference>
<evidence type="ECO:0000259" key="8">
    <source>
        <dbReference type="Pfam" id="PF01694"/>
    </source>
</evidence>
<evidence type="ECO:0000256" key="2">
    <source>
        <dbReference type="ARBA" id="ARBA00009045"/>
    </source>
</evidence>
<evidence type="ECO:0000313" key="9">
    <source>
        <dbReference type="EMBL" id="SMD10251.1"/>
    </source>
</evidence>
<feature type="transmembrane region" description="Helical" evidence="7">
    <location>
        <begin position="159"/>
        <end position="176"/>
    </location>
</feature>
<evidence type="ECO:0000256" key="4">
    <source>
        <dbReference type="ARBA" id="ARBA00022801"/>
    </source>
</evidence>
<accession>A0A1W2EKH0</accession>
<feature type="domain" description="Peptidase S54 rhomboid" evidence="8">
    <location>
        <begin position="141"/>
        <end position="285"/>
    </location>
</feature>
<name>A0A1W2EKH0_9BACT</name>
<comment type="subcellular location">
    <subcellularLocation>
        <location evidence="1">Membrane</location>
        <topology evidence="1">Multi-pass membrane protein</topology>
    </subcellularLocation>
</comment>
<proteinExistence type="inferred from homology"/>
<dbReference type="InterPro" id="IPR050925">
    <property type="entry name" value="Rhomboid_protease_S54"/>
</dbReference>
<dbReference type="Pfam" id="PF01694">
    <property type="entry name" value="Rhomboid"/>
    <property type="match status" value="1"/>
</dbReference>
<evidence type="ECO:0000256" key="3">
    <source>
        <dbReference type="ARBA" id="ARBA00022692"/>
    </source>
</evidence>
<gene>
    <name evidence="9" type="ORF">SAMN02746065_13417</name>
</gene>
<organism evidence="9 10">
    <name type="scientific">Desulfocicer vacuolatum DSM 3385</name>
    <dbReference type="NCBI Taxonomy" id="1121400"/>
    <lineage>
        <taxon>Bacteria</taxon>
        <taxon>Pseudomonadati</taxon>
        <taxon>Thermodesulfobacteriota</taxon>
        <taxon>Desulfobacteria</taxon>
        <taxon>Desulfobacterales</taxon>
        <taxon>Desulfobacteraceae</taxon>
        <taxon>Desulfocicer</taxon>
    </lineage>
</organism>
<feature type="transmembrane region" description="Helical" evidence="7">
    <location>
        <begin position="206"/>
        <end position="224"/>
    </location>
</feature>
<protein>
    <submittedName>
        <fullName evidence="9">Membrane associated serine protease, rhomboid family</fullName>
    </submittedName>
</protein>
<dbReference type="EMBL" id="FWXY01000034">
    <property type="protein sequence ID" value="SMD10251.1"/>
    <property type="molecule type" value="Genomic_DNA"/>
</dbReference>
<dbReference type="RefSeq" id="WP_084071627.1">
    <property type="nucleotide sequence ID" value="NZ_FWXY01000034.1"/>
</dbReference>
<feature type="transmembrane region" description="Helical" evidence="7">
    <location>
        <begin position="245"/>
        <end position="262"/>
    </location>
</feature>
<evidence type="ECO:0000256" key="5">
    <source>
        <dbReference type="ARBA" id="ARBA00022989"/>
    </source>
</evidence>
<evidence type="ECO:0000256" key="1">
    <source>
        <dbReference type="ARBA" id="ARBA00004141"/>
    </source>
</evidence>
<dbReference type="Gene3D" id="1.20.1540.10">
    <property type="entry name" value="Rhomboid-like"/>
    <property type="match status" value="1"/>
</dbReference>
<dbReference type="PANTHER" id="PTHR43731:SF14">
    <property type="entry name" value="PRESENILIN-ASSOCIATED RHOMBOID-LIKE PROTEIN, MITOCHONDRIAL"/>
    <property type="match status" value="1"/>
</dbReference>
<dbReference type="AlphaFoldDB" id="A0A1W2EKH0"/>
<comment type="similarity">
    <text evidence="2">Belongs to the peptidase S54 family.</text>
</comment>
<evidence type="ECO:0000256" key="6">
    <source>
        <dbReference type="ARBA" id="ARBA00023136"/>
    </source>
</evidence>
<dbReference type="STRING" id="1121400.SAMN02746065_13417"/>
<dbReference type="Proteomes" id="UP000192418">
    <property type="component" value="Unassembled WGS sequence"/>
</dbReference>
<dbReference type="GO" id="GO:0006508">
    <property type="term" value="P:proteolysis"/>
    <property type="evidence" value="ECO:0007669"/>
    <property type="project" value="UniProtKB-KW"/>
</dbReference>
<dbReference type="GO" id="GO:0016020">
    <property type="term" value="C:membrane"/>
    <property type="evidence" value="ECO:0007669"/>
    <property type="project" value="UniProtKB-SubCell"/>
</dbReference>
<evidence type="ECO:0000256" key="7">
    <source>
        <dbReference type="SAM" id="Phobius"/>
    </source>
</evidence>
<feature type="transmembrane region" description="Helical" evidence="7">
    <location>
        <begin position="102"/>
        <end position="121"/>
    </location>
</feature>
<dbReference type="OrthoDB" id="9813074at2"/>
<keyword evidence="3 7" id="KW-0812">Transmembrane</keyword>
<dbReference type="InterPro" id="IPR035952">
    <property type="entry name" value="Rhomboid-like_sf"/>
</dbReference>
<keyword evidence="6 7" id="KW-0472">Membrane</keyword>
<feature type="transmembrane region" description="Helical" evidence="7">
    <location>
        <begin position="268"/>
        <end position="287"/>
    </location>
</feature>
<keyword evidence="10" id="KW-1185">Reference proteome</keyword>
<sequence length="327" mass="35329">MSFNLKKQYSLETALSDLDKDAADATALVLMSQNIKVAWQTKGGKIHLIIDVNDEHRAWMALNRFYDENNIIAVGGWNIDGSRAAPPGPMSSFPSINWKGKLTAVGAVLLLCAIHGISLYLDNHQHLIRTHGTSALYILQGQYGRIITALLLHADGVHLVGNCAALLVLGSVICSIAGPGRGLFLIFSSGAAGNLLNAFMQRQVHLSIGASTAVMGAVGILTAWQIKNKIQTTITPRYRMDISPSALFPLGAGAALVGMFSGGENTDVSAHAFGFMAGIVITFLFAFASSRLRKHMTFRKIDVSISYIDTFFFMITAISIFLAWITR</sequence>
<keyword evidence="5 7" id="KW-1133">Transmembrane helix</keyword>
<keyword evidence="4" id="KW-0378">Hydrolase</keyword>
<dbReference type="InterPro" id="IPR022764">
    <property type="entry name" value="Peptidase_S54_rhomboid_dom"/>
</dbReference>
<keyword evidence="9" id="KW-0645">Protease</keyword>